<evidence type="ECO:0000256" key="1">
    <source>
        <dbReference type="ARBA" id="ARBA00008764"/>
    </source>
</evidence>
<dbReference type="InterPro" id="IPR008256">
    <property type="entry name" value="Peptidase_S1B"/>
</dbReference>
<comment type="caution">
    <text evidence="7">The sequence shown here is derived from an EMBL/GenBank/DDBJ whole genome shotgun (WGS) entry which is preliminary data.</text>
</comment>
<dbReference type="SUPFAM" id="SSF50494">
    <property type="entry name" value="Trypsin-like serine proteases"/>
    <property type="match status" value="1"/>
</dbReference>
<dbReference type="InterPro" id="IPR050966">
    <property type="entry name" value="Glutamyl_endopeptidase"/>
</dbReference>
<evidence type="ECO:0000256" key="5">
    <source>
        <dbReference type="ARBA" id="ARBA00022825"/>
    </source>
</evidence>
<keyword evidence="8" id="KW-1185">Reference proteome</keyword>
<dbReference type="PRINTS" id="PR00839">
    <property type="entry name" value="V8PROTEASE"/>
</dbReference>
<accession>A0A8S1IQQ3</accession>
<evidence type="ECO:0000256" key="3">
    <source>
        <dbReference type="ARBA" id="ARBA00022729"/>
    </source>
</evidence>
<dbReference type="Pfam" id="PF13365">
    <property type="entry name" value="Trypsin_2"/>
    <property type="match status" value="1"/>
</dbReference>
<protein>
    <recommendedName>
        <fullName evidence="6">Serine protease</fullName>
        <ecNumber evidence="6">3.4.21.-</ecNumber>
    </recommendedName>
</protein>
<dbReference type="PANTHER" id="PTHR15462">
    <property type="entry name" value="SERINE PROTEASE"/>
    <property type="match status" value="1"/>
</dbReference>
<dbReference type="GO" id="GO:0006508">
    <property type="term" value="P:proteolysis"/>
    <property type="evidence" value="ECO:0007669"/>
    <property type="project" value="UniProtKB-KW"/>
</dbReference>
<keyword evidence="2 6" id="KW-0645">Protease</keyword>
<dbReference type="InterPro" id="IPR009003">
    <property type="entry name" value="Peptidase_S1_PA"/>
</dbReference>
<gene>
    <name evidence="7" type="ORF">OSTQU699_LOCUS2832</name>
</gene>
<keyword evidence="4 6" id="KW-0378">Hydrolase</keyword>
<dbReference type="OrthoDB" id="543966at2759"/>
<evidence type="ECO:0000256" key="6">
    <source>
        <dbReference type="RuleBase" id="RU004296"/>
    </source>
</evidence>
<evidence type="ECO:0000256" key="2">
    <source>
        <dbReference type="ARBA" id="ARBA00022670"/>
    </source>
</evidence>
<evidence type="ECO:0000313" key="8">
    <source>
        <dbReference type="Proteomes" id="UP000708148"/>
    </source>
</evidence>
<reference evidence="7" key="1">
    <citation type="submission" date="2020-12" db="EMBL/GenBank/DDBJ databases">
        <authorList>
            <person name="Iha C."/>
        </authorList>
    </citation>
    <scope>NUCLEOTIDE SEQUENCE</scope>
</reference>
<dbReference type="PANTHER" id="PTHR15462:SF8">
    <property type="entry name" value="SERINE PROTEASE"/>
    <property type="match status" value="1"/>
</dbReference>
<keyword evidence="5 6" id="KW-0720">Serine protease</keyword>
<keyword evidence="3" id="KW-0732">Signal</keyword>
<dbReference type="AlphaFoldDB" id="A0A8S1IQQ3"/>
<dbReference type="EMBL" id="CAJHUC010000663">
    <property type="protein sequence ID" value="CAD7697471.1"/>
    <property type="molecule type" value="Genomic_DNA"/>
</dbReference>
<organism evidence="7 8">
    <name type="scientific">Ostreobium quekettii</name>
    <dbReference type="NCBI Taxonomy" id="121088"/>
    <lineage>
        <taxon>Eukaryota</taxon>
        <taxon>Viridiplantae</taxon>
        <taxon>Chlorophyta</taxon>
        <taxon>core chlorophytes</taxon>
        <taxon>Ulvophyceae</taxon>
        <taxon>TCBD clade</taxon>
        <taxon>Bryopsidales</taxon>
        <taxon>Ostreobineae</taxon>
        <taxon>Ostreobiaceae</taxon>
        <taxon>Ostreobium</taxon>
    </lineage>
</organism>
<dbReference type="Proteomes" id="UP000708148">
    <property type="component" value="Unassembled WGS sequence"/>
</dbReference>
<dbReference type="GO" id="GO:0008236">
    <property type="term" value="F:serine-type peptidase activity"/>
    <property type="evidence" value="ECO:0007669"/>
    <property type="project" value="UniProtKB-KW"/>
</dbReference>
<dbReference type="EC" id="3.4.21.-" evidence="6"/>
<evidence type="ECO:0000256" key="4">
    <source>
        <dbReference type="ARBA" id="ARBA00022801"/>
    </source>
</evidence>
<proteinExistence type="inferred from homology"/>
<sequence>MLSGGWAPGRFSCRRIHIVRRARLAAEALAEACAAMGSLLFLVAGLASLFVLGCQAGAGLEGGEYLGACIRRMEAVGWECTGAVGVDEGPVGEVVRWEGEARRGDSTPTAAIEAVWAANGWGRVEEAAGMTVLVDGTACLRRNWTIASIDRSAEVAVGKGPERHAGRKLAGLGDAGAGRRSLRMRGRGKGEGEDKGDLEAEIVVPSGEEQVRVPVNESSERFPFTAVGMLDNGCSGVLVGPCHYLTAGHCVLDPGGGNRRWGLDFSPGKNGRSAPFGRLRALQAYAAVKWSLFEDDLADAAVVQVEGRPGEAIGYMEIGDGDLPKGASLNLAGYPSDKPNGEMWYDFCDKVEIPPNPQQFVFHNCKTYNGNSGSPMWSYSPGEGGPGPLRQVPVVHTGLQAVVLVPIGQNATSLNLDDVDVLSKRARGTFLMGSLLRELRSVMEDMVCEER</sequence>
<dbReference type="InterPro" id="IPR043504">
    <property type="entry name" value="Peptidase_S1_PA_chymotrypsin"/>
</dbReference>
<comment type="similarity">
    <text evidence="1 6">Belongs to the peptidase S1B family.</text>
</comment>
<evidence type="ECO:0000313" key="7">
    <source>
        <dbReference type="EMBL" id="CAD7697471.1"/>
    </source>
</evidence>
<dbReference type="Gene3D" id="2.40.10.10">
    <property type="entry name" value="Trypsin-like serine proteases"/>
    <property type="match status" value="2"/>
</dbReference>
<name>A0A8S1IQQ3_9CHLO</name>